<reference evidence="2" key="2">
    <citation type="submission" date="2015-01" db="EMBL/GenBank/DDBJ databases">
        <title>Evolutionary Origins and Diversification of the Mycorrhizal Mutualists.</title>
        <authorList>
            <consortium name="DOE Joint Genome Institute"/>
            <consortium name="Mycorrhizal Genomics Consortium"/>
            <person name="Kohler A."/>
            <person name="Kuo A."/>
            <person name="Nagy L.G."/>
            <person name="Floudas D."/>
            <person name="Copeland A."/>
            <person name="Barry K.W."/>
            <person name="Cichocki N."/>
            <person name="Veneault-Fourrey C."/>
            <person name="LaButti K."/>
            <person name="Lindquist E.A."/>
            <person name="Lipzen A."/>
            <person name="Lundell T."/>
            <person name="Morin E."/>
            <person name="Murat C."/>
            <person name="Riley R."/>
            <person name="Ohm R."/>
            <person name="Sun H."/>
            <person name="Tunlid A."/>
            <person name="Henrissat B."/>
            <person name="Grigoriev I.V."/>
            <person name="Hibbett D.S."/>
            <person name="Martin F."/>
        </authorList>
    </citation>
    <scope>NUCLEOTIDE SEQUENCE [LARGE SCALE GENOMIC DNA]</scope>
    <source>
        <strain evidence="2">441</strain>
    </source>
</reference>
<sequence length="74" mass="8607">MTIIVSYKPRNQICRRYRMLRPSGPTTVEGLRTSWKIRTLADGLTGVFDAVPETRPRMGKHSLITRRRRYSDVS</sequence>
<name>A0A0C9ZNF1_9AGAM</name>
<evidence type="ECO:0000313" key="1">
    <source>
        <dbReference type="EMBL" id="KIK21328.1"/>
    </source>
</evidence>
<dbReference type="HOGENOM" id="CLU_2688768_0_0_1"/>
<dbReference type="EMBL" id="KN833753">
    <property type="protein sequence ID" value="KIK21328.1"/>
    <property type="molecule type" value="Genomic_DNA"/>
</dbReference>
<evidence type="ECO:0000313" key="2">
    <source>
        <dbReference type="Proteomes" id="UP000054018"/>
    </source>
</evidence>
<keyword evidence="2" id="KW-1185">Reference proteome</keyword>
<dbReference type="Proteomes" id="UP000054018">
    <property type="component" value="Unassembled WGS sequence"/>
</dbReference>
<accession>A0A0C9ZNF1</accession>
<dbReference type="AlphaFoldDB" id="A0A0C9ZNF1"/>
<organism evidence="1 2">
    <name type="scientific">Pisolithus microcarpus 441</name>
    <dbReference type="NCBI Taxonomy" id="765257"/>
    <lineage>
        <taxon>Eukaryota</taxon>
        <taxon>Fungi</taxon>
        <taxon>Dikarya</taxon>
        <taxon>Basidiomycota</taxon>
        <taxon>Agaricomycotina</taxon>
        <taxon>Agaricomycetes</taxon>
        <taxon>Agaricomycetidae</taxon>
        <taxon>Boletales</taxon>
        <taxon>Sclerodermatineae</taxon>
        <taxon>Pisolithaceae</taxon>
        <taxon>Pisolithus</taxon>
    </lineage>
</organism>
<gene>
    <name evidence="1" type="ORF">PISMIDRAFT_549036</name>
</gene>
<reference evidence="1 2" key="1">
    <citation type="submission" date="2014-04" db="EMBL/GenBank/DDBJ databases">
        <authorList>
            <consortium name="DOE Joint Genome Institute"/>
            <person name="Kuo A."/>
            <person name="Kohler A."/>
            <person name="Costa M.D."/>
            <person name="Nagy L.G."/>
            <person name="Floudas D."/>
            <person name="Copeland A."/>
            <person name="Barry K.W."/>
            <person name="Cichocki N."/>
            <person name="Veneault-Fourrey C."/>
            <person name="LaButti K."/>
            <person name="Lindquist E.A."/>
            <person name="Lipzen A."/>
            <person name="Lundell T."/>
            <person name="Morin E."/>
            <person name="Murat C."/>
            <person name="Sun H."/>
            <person name="Tunlid A."/>
            <person name="Henrissat B."/>
            <person name="Grigoriev I.V."/>
            <person name="Hibbett D.S."/>
            <person name="Martin F."/>
            <person name="Nordberg H.P."/>
            <person name="Cantor M.N."/>
            <person name="Hua S.X."/>
        </authorList>
    </citation>
    <scope>NUCLEOTIDE SEQUENCE [LARGE SCALE GENOMIC DNA]</scope>
    <source>
        <strain evidence="1 2">441</strain>
    </source>
</reference>
<protein>
    <submittedName>
        <fullName evidence="1">Uncharacterized protein</fullName>
    </submittedName>
</protein>
<proteinExistence type="predicted"/>